<feature type="region of interest" description="Disordered" evidence="1">
    <location>
        <begin position="1"/>
        <end position="20"/>
    </location>
</feature>
<organism evidence="2 3">
    <name type="scientific">Prorocentrum cordatum</name>
    <dbReference type="NCBI Taxonomy" id="2364126"/>
    <lineage>
        <taxon>Eukaryota</taxon>
        <taxon>Sar</taxon>
        <taxon>Alveolata</taxon>
        <taxon>Dinophyceae</taxon>
        <taxon>Prorocentrales</taxon>
        <taxon>Prorocentraceae</taxon>
        <taxon>Prorocentrum</taxon>
    </lineage>
</organism>
<keyword evidence="3" id="KW-1185">Reference proteome</keyword>
<comment type="caution">
    <text evidence="2">The sequence shown here is derived from an EMBL/GenBank/DDBJ whole genome shotgun (WGS) entry which is preliminary data.</text>
</comment>
<evidence type="ECO:0000256" key="1">
    <source>
        <dbReference type="SAM" id="MobiDB-lite"/>
    </source>
</evidence>
<feature type="compositionally biased region" description="Low complexity" evidence="1">
    <location>
        <begin position="1035"/>
        <end position="1050"/>
    </location>
</feature>
<evidence type="ECO:0000313" key="3">
    <source>
        <dbReference type="Proteomes" id="UP001189429"/>
    </source>
</evidence>
<accession>A0ABN9TD10</accession>
<evidence type="ECO:0000313" key="2">
    <source>
        <dbReference type="EMBL" id="CAK0843334.1"/>
    </source>
</evidence>
<dbReference type="Gene3D" id="3.30.420.10">
    <property type="entry name" value="Ribonuclease H-like superfamily/Ribonuclease H"/>
    <property type="match status" value="1"/>
</dbReference>
<dbReference type="SUPFAM" id="SSF53098">
    <property type="entry name" value="Ribonuclease H-like"/>
    <property type="match status" value="1"/>
</dbReference>
<dbReference type="Proteomes" id="UP001189429">
    <property type="component" value="Unassembled WGS sequence"/>
</dbReference>
<reference evidence="2" key="1">
    <citation type="submission" date="2023-10" db="EMBL/GenBank/DDBJ databases">
        <authorList>
            <person name="Chen Y."/>
            <person name="Shah S."/>
            <person name="Dougan E. K."/>
            <person name="Thang M."/>
            <person name="Chan C."/>
        </authorList>
    </citation>
    <scope>NUCLEOTIDE SEQUENCE [LARGE SCALE GENOMIC DNA]</scope>
</reference>
<dbReference type="EMBL" id="CAUYUJ010014571">
    <property type="protein sequence ID" value="CAK0843334.1"/>
    <property type="molecule type" value="Genomic_DNA"/>
</dbReference>
<name>A0ABN9TD10_9DINO</name>
<gene>
    <name evidence="2" type="ORF">PCOR1329_LOCUS37716</name>
</gene>
<proteinExistence type="predicted"/>
<dbReference type="InterPro" id="IPR036397">
    <property type="entry name" value="RNaseH_sf"/>
</dbReference>
<protein>
    <submittedName>
        <fullName evidence="2">Uncharacterized protein</fullName>
    </submittedName>
</protein>
<dbReference type="InterPro" id="IPR012337">
    <property type="entry name" value="RNaseH-like_sf"/>
</dbReference>
<sequence>MAASLQGSRRSGDERLASDRVGPAGSSLMCELALPSWAGGPTGVQVSGAGALARLLWAAWLAHEQGQREKPRHTWADDDLSQGWVIVHSVSPGIRERVAVFQQELDRAAAGGAPAGAEQGPGSFARRHTAWLEELIGDLREAAEQFKETLTAQSGPGAEPMWEAAPAAGAAAPPAPCGGSAPPCGGAAALARGGGPAPAPATDRAPCNGLLRAGGGGPPTRRPEEWSNGNALWSMAASSLVLASSLPPLLQTLPHCKGKHWLFESVFEANREAIPEVVACLEVQYYLARVLCAFSQSQGGLVQQFAGRLIEESSGPAGANQSSCLRGPGMLPLLRSGAELLLDLSRSKRPLRGHKLSEPRAELHGAGAPGAPAFRFRWLHTSSPWHDECEARSQRDGRPPSSVPVHFGKLSYLTLDADVARQLDAEWPSPDGIGSDVHDGRWRSTTIAAQRVGDALARSRQLQILMSAGVKVATVQRGAPAGLRLRCFPKGIEGDPAVANAGQVAQQFGMALWLGYPAALALNTLLDKAKDRHAQSKRPWATCRNPAAAFVLTICMLGWTIADGRTVTTDLGLEFDQARVSPSFSKELAEGHHQRAALHSVISGTALTQTRLYKRGMASDWVCLRCRAAPGTAWHRAFGGDGQPTFRRAEAFPELLRHAKVAREAGGNSAEMFIRRLIPSLDHVIPRRDPEGEFVRWHRRPASGFLAGLVFTDGSAVGTRWPELQRAGWSLMQRDSHGRMEAAAWGWAPLSMAPPQEARDGENYACHMAAFLRAGHVDFQTDCAATVACAQRGAARARRAGSSRAHLWNAFYTAFDDSRIYTVTKAPAHASAADAEADRITWWQRAGNRLADEAAKEGAKLALPDDQLALAFGLDLIARQAMLYYTGKLHAHMTDRKLLDHASDVILEFSEPEEANEEPEASGGQGAGISSVAAGAAAGTAGGHAIVERAITGPGTDGSTMVHCVKRHAYAHQRTQGILGPRGTGAGQEPQVERIRRGVFPNVKGGRDAWRLSEQFFPPEAWRVKLSARPPPSATPEASSATGSSQAGTAVRLSRERAPERFVVEPGQRRAYVEVGVLQGETALEVWRTCAASRTEPPVLHLVDEWAGELVGNTVSNMEAFSIVQSNFQDTSQRLWVCTNFCGGDGTAERFARDVNGKVVALKTLTECFGSKVRRSDLFPLFGGLPEAIGLSGNL</sequence>
<feature type="region of interest" description="Disordered" evidence="1">
    <location>
        <begin position="1027"/>
        <end position="1054"/>
    </location>
</feature>